<feature type="region of interest" description="Disordered" evidence="3">
    <location>
        <begin position="1"/>
        <end position="20"/>
    </location>
</feature>
<gene>
    <name evidence="5" type="ORF">HNQ55_002861</name>
</gene>
<protein>
    <submittedName>
        <fullName evidence="5">TetR/AcrR family transcriptional regulator</fullName>
    </submittedName>
</protein>
<dbReference type="SUPFAM" id="SSF46689">
    <property type="entry name" value="Homeodomain-like"/>
    <property type="match status" value="1"/>
</dbReference>
<feature type="domain" description="HTH tetR-type" evidence="4">
    <location>
        <begin position="22"/>
        <end position="82"/>
    </location>
</feature>
<keyword evidence="1 2" id="KW-0238">DNA-binding</keyword>
<dbReference type="GO" id="GO:0045892">
    <property type="term" value="P:negative regulation of DNA-templated transcription"/>
    <property type="evidence" value="ECO:0007669"/>
    <property type="project" value="InterPro"/>
</dbReference>
<sequence length="224" mass="25463">MFEQPQEDRPTEKPRRRSNTRDALINKILEAAENIFALKGYSGATIEAIAEQSDLSKQNMLYYFSSKEVLYQAVLRKILHLWMESLNLLDQQGENPATMLSNYIRGKLEISRTMPNGSKVFANEIINGAPHIKEYLKDNLIPVLEEDVKLVRNWIAQGKMDDVDPYHLFFVIWASTQTYADFSAQIQLALDKPSLDSGDFKAAGDFLTHTLLKGVGLTLDNEHN</sequence>
<name>A0A7X0NIZ5_9GAMM</name>
<organism evidence="5 6">
    <name type="scientific">Thalassotalea piscium</name>
    <dbReference type="NCBI Taxonomy" id="1230533"/>
    <lineage>
        <taxon>Bacteria</taxon>
        <taxon>Pseudomonadati</taxon>
        <taxon>Pseudomonadota</taxon>
        <taxon>Gammaproteobacteria</taxon>
        <taxon>Alteromonadales</taxon>
        <taxon>Colwelliaceae</taxon>
        <taxon>Thalassotalea</taxon>
    </lineage>
</organism>
<dbReference type="AlphaFoldDB" id="A0A7X0NIZ5"/>
<dbReference type="RefSeq" id="WP_184425355.1">
    <property type="nucleotide sequence ID" value="NZ_AP027362.1"/>
</dbReference>
<comment type="caution">
    <text evidence="5">The sequence shown here is derived from an EMBL/GenBank/DDBJ whole genome shotgun (WGS) entry which is preliminary data.</text>
</comment>
<accession>A0A7X0NIZ5</accession>
<dbReference type="EMBL" id="JACHHU010000027">
    <property type="protein sequence ID" value="MBB6544332.1"/>
    <property type="molecule type" value="Genomic_DNA"/>
</dbReference>
<dbReference type="PROSITE" id="PS50977">
    <property type="entry name" value="HTH_TETR_2"/>
    <property type="match status" value="1"/>
</dbReference>
<evidence type="ECO:0000259" key="4">
    <source>
        <dbReference type="PROSITE" id="PS50977"/>
    </source>
</evidence>
<dbReference type="Gene3D" id="1.10.10.60">
    <property type="entry name" value="Homeodomain-like"/>
    <property type="match status" value="1"/>
</dbReference>
<dbReference type="Pfam" id="PF00440">
    <property type="entry name" value="TetR_N"/>
    <property type="match status" value="1"/>
</dbReference>
<dbReference type="PANTHER" id="PTHR30328:SF54">
    <property type="entry name" value="HTH-TYPE TRANSCRIPTIONAL REPRESSOR SCO4008"/>
    <property type="match status" value="1"/>
</dbReference>
<dbReference type="PRINTS" id="PR00455">
    <property type="entry name" value="HTHTETR"/>
</dbReference>
<evidence type="ECO:0000313" key="5">
    <source>
        <dbReference type="EMBL" id="MBB6544332.1"/>
    </source>
</evidence>
<evidence type="ECO:0000256" key="3">
    <source>
        <dbReference type="SAM" id="MobiDB-lite"/>
    </source>
</evidence>
<dbReference type="Proteomes" id="UP000537141">
    <property type="component" value="Unassembled WGS sequence"/>
</dbReference>
<feature type="compositionally biased region" description="Basic and acidic residues" evidence="3">
    <location>
        <begin position="1"/>
        <end position="13"/>
    </location>
</feature>
<dbReference type="GO" id="GO:0003677">
    <property type="term" value="F:DNA binding"/>
    <property type="evidence" value="ECO:0007669"/>
    <property type="project" value="UniProtKB-UniRule"/>
</dbReference>
<dbReference type="SUPFAM" id="SSF48498">
    <property type="entry name" value="Tetracyclin repressor-like, C-terminal domain"/>
    <property type="match status" value="1"/>
</dbReference>
<dbReference type="InterPro" id="IPR001647">
    <property type="entry name" value="HTH_TetR"/>
</dbReference>
<dbReference type="PANTHER" id="PTHR30328">
    <property type="entry name" value="TRANSCRIPTIONAL REPRESSOR"/>
    <property type="match status" value="1"/>
</dbReference>
<feature type="DNA-binding region" description="H-T-H motif" evidence="2">
    <location>
        <begin position="45"/>
        <end position="64"/>
    </location>
</feature>
<proteinExistence type="predicted"/>
<keyword evidence="6" id="KW-1185">Reference proteome</keyword>
<dbReference type="InterPro" id="IPR036271">
    <property type="entry name" value="Tet_transcr_reg_TetR-rel_C_sf"/>
</dbReference>
<evidence type="ECO:0000313" key="6">
    <source>
        <dbReference type="Proteomes" id="UP000537141"/>
    </source>
</evidence>
<dbReference type="Gene3D" id="1.10.357.10">
    <property type="entry name" value="Tetracycline Repressor, domain 2"/>
    <property type="match status" value="1"/>
</dbReference>
<evidence type="ECO:0000256" key="1">
    <source>
        <dbReference type="ARBA" id="ARBA00023125"/>
    </source>
</evidence>
<dbReference type="InterPro" id="IPR009057">
    <property type="entry name" value="Homeodomain-like_sf"/>
</dbReference>
<dbReference type="InterPro" id="IPR013573">
    <property type="entry name" value="Tscrpt_reg_YcdC_C"/>
</dbReference>
<dbReference type="InterPro" id="IPR050109">
    <property type="entry name" value="HTH-type_TetR-like_transc_reg"/>
</dbReference>
<dbReference type="Pfam" id="PF08362">
    <property type="entry name" value="TetR_C_3"/>
    <property type="match status" value="1"/>
</dbReference>
<evidence type="ECO:0000256" key="2">
    <source>
        <dbReference type="PROSITE-ProRule" id="PRU00335"/>
    </source>
</evidence>
<reference evidence="5 6" key="1">
    <citation type="submission" date="2020-08" db="EMBL/GenBank/DDBJ databases">
        <title>Genomic Encyclopedia of Type Strains, Phase IV (KMG-IV): sequencing the most valuable type-strain genomes for metagenomic binning, comparative biology and taxonomic classification.</title>
        <authorList>
            <person name="Goeker M."/>
        </authorList>
    </citation>
    <scope>NUCLEOTIDE SEQUENCE [LARGE SCALE GENOMIC DNA]</scope>
    <source>
        <strain evidence="5 6">DSM 26287</strain>
    </source>
</reference>